<reference evidence="1" key="1">
    <citation type="journal article" date="2016" name="Sci. Rep.">
        <title>Molecular characterization of firefly nuptial gifts: a multi-omics approach sheds light on postcopulatory sexual selection.</title>
        <authorList>
            <person name="Al-Wathiqui N."/>
            <person name="Fallon T.R."/>
            <person name="South A."/>
            <person name="Weng J.K."/>
            <person name="Lewis S.M."/>
        </authorList>
    </citation>
    <scope>NUCLEOTIDE SEQUENCE</scope>
</reference>
<dbReference type="PANTHER" id="PTHR33053:SF24">
    <property type="entry name" value="TRANSPOSASE DOMAIN-CONTAINING PROTEIN"/>
    <property type="match status" value="1"/>
</dbReference>
<sequence>MSQKNYKTFISRRQLYRRVAKNKRELLSHTTDNNVTITLQLENQLDNTDQDDQNILTENFSSIDAIPNSSFNLNADASNELTSNSIIMLNHESEYDPSSNIVENVCNEVTQPLPILNRIQQWANTSSAPRSDITRLLHILVDYHPELPLDARTLLGTSKKMTSKKLDTGTYCHFGILNFLKKFFYQFPNLLDTNENLLLSFNVDGIPLFTSSNAQLWPILGHIKNFKSRPFVVGIFCGKSKPIPLNNFLEDFICEFNSLCDGFVLYGRQCKLVIVSFICDAPARAYLKQIKGHGGYSACEKCTVSGTYCNGRVVLNSLNSPERTDESFARHIDEDHHIGNSPLINLPLGMVTSFAIDYMHCICLGVMRKLLNTWARGPLNVRFSGFVINSISNYLQSLKPHIPVEFNRKPRSILELNRWKATEFRMFLLYVGPIVLKNKCDVAIYENFLLFHTATTILACEGHIRKFTAEFGGALLKNFVKHSETLYGLQFIIYNVHLLLHIHNDVKKFGILDHFSAFPFESLLGKLKGLIKSTKHPLKEIHNRLIEMDLLASHCYISNYSAFTFKVEHNTGPLIPELDINFVRQYKKVYMQHLMLTSVSYSIANCYCSVENCIIQIHNILKHNNNSISIIGKKFLTKRSLYKYPIDSQLLKVFVVGNLDNVLNIWSNTDSIIKCFMLPYNTDNNEWVSMPIIHSME</sequence>
<dbReference type="AlphaFoldDB" id="A0A1Y1L231"/>
<accession>A0A1Y1L231</accession>
<dbReference type="EMBL" id="GEZM01068645">
    <property type="protein sequence ID" value="JAV66836.1"/>
    <property type="molecule type" value="Transcribed_RNA"/>
</dbReference>
<evidence type="ECO:0008006" key="2">
    <source>
        <dbReference type="Google" id="ProtNLM"/>
    </source>
</evidence>
<dbReference type="PANTHER" id="PTHR33053">
    <property type="entry name" value="PROTEIN, PUTATIVE-RELATED"/>
    <property type="match status" value="1"/>
</dbReference>
<protein>
    <recommendedName>
        <fullName evidence="2">DUF4218 domain-containing protein</fullName>
    </recommendedName>
</protein>
<dbReference type="EMBL" id="GEZM01068644">
    <property type="protein sequence ID" value="JAV66838.1"/>
    <property type="molecule type" value="Transcribed_RNA"/>
</dbReference>
<name>A0A1Y1L231_PHOPY</name>
<organism evidence="1">
    <name type="scientific">Photinus pyralis</name>
    <name type="common">Common eastern firefly</name>
    <name type="synonym">Lampyris pyralis</name>
    <dbReference type="NCBI Taxonomy" id="7054"/>
    <lineage>
        <taxon>Eukaryota</taxon>
        <taxon>Metazoa</taxon>
        <taxon>Ecdysozoa</taxon>
        <taxon>Arthropoda</taxon>
        <taxon>Hexapoda</taxon>
        <taxon>Insecta</taxon>
        <taxon>Pterygota</taxon>
        <taxon>Neoptera</taxon>
        <taxon>Endopterygota</taxon>
        <taxon>Coleoptera</taxon>
        <taxon>Polyphaga</taxon>
        <taxon>Elateriformia</taxon>
        <taxon>Elateroidea</taxon>
        <taxon>Lampyridae</taxon>
        <taxon>Lampyrinae</taxon>
        <taxon>Photinus</taxon>
    </lineage>
</organism>
<proteinExistence type="predicted"/>
<evidence type="ECO:0000313" key="1">
    <source>
        <dbReference type="EMBL" id="JAV66838.1"/>
    </source>
</evidence>